<accession>A0A0A1TSQ5</accession>
<keyword evidence="2" id="KW-1185">Reference proteome</keyword>
<evidence type="ECO:0000313" key="2">
    <source>
        <dbReference type="Proteomes" id="UP000039046"/>
    </source>
</evidence>
<dbReference type="AlphaFoldDB" id="A0A0A1TSQ5"/>
<evidence type="ECO:0000313" key="1">
    <source>
        <dbReference type="EMBL" id="CEJ95228.1"/>
    </source>
</evidence>
<dbReference type="EMBL" id="CDHN01000010">
    <property type="protein sequence ID" value="CEJ95228.1"/>
    <property type="molecule type" value="Genomic_DNA"/>
</dbReference>
<proteinExistence type="predicted"/>
<protein>
    <submittedName>
        <fullName evidence="1">Uncharacterized protein</fullName>
    </submittedName>
</protein>
<dbReference type="HOGENOM" id="CLU_2672860_0_0_1"/>
<organism evidence="1 2">
    <name type="scientific">[Torrubiella] hemipterigena</name>
    <dbReference type="NCBI Taxonomy" id="1531966"/>
    <lineage>
        <taxon>Eukaryota</taxon>
        <taxon>Fungi</taxon>
        <taxon>Dikarya</taxon>
        <taxon>Ascomycota</taxon>
        <taxon>Pezizomycotina</taxon>
        <taxon>Sordariomycetes</taxon>
        <taxon>Hypocreomycetidae</taxon>
        <taxon>Hypocreales</taxon>
        <taxon>Clavicipitaceae</taxon>
        <taxon>Clavicipitaceae incertae sedis</taxon>
        <taxon>'Torrubiella' clade</taxon>
    </lineage>
</organism>
<gene>
    <name evidence="1" type="ORF">VHEMI10722</name>
</gene>
<dbReference type="Proteomes" id="UP000039046">
    <property type="component" value="Unassembled WGS sequence"/>
</dbReference>
<sequence>MVSNPEVVHSPRTNWARLRRDLLDMILVVNSVWYDYTTGFSDDLDTTSDDWDHVDSDADCHGVEPALSPWIYSGR</sequence>
<name>A0A0A1TSQ5_9HYPO</name>
<reference evidence="1 2" key="1">
    <citation type="journal article" date="2015" name="Genome Announc.">
        <title>Draft Genome Sequence and Gene Annotation of the Entomopathogenic Fungus Verticillium hemipterigenum.</title>
        <authorList>
            <person name="Horn F."/>
            <person name="Habel A."/>
            <person name="Scharf D.H."/>
            <person name="Dworschak J."/>
            <person name="Brakhage A.A."/>
            <person name="Guthke R."/>
            <person name="Hertweck C."/>
            <person name="Linde J."/>
        </authorList>
    </citation>
    <scope>NUCLEOTIDE SEQUENCE [LARGE SCALE GENOMIC DNA]</scope>
</reference>